<feature type="transmembrane region" description="Helical" evidence="6">
    <location>
        <begin position="88"/>
        <end position="111"/>
    </location>
</feature>
<name>A0A2W7ML66_9BACI</name>
<feature type="transmembrane region" description="Helical" evidence="6">
    <location>
        <begin position="141"/>
        <end position="164"/>
    </location>
</feature>
<keyword evidence="3 6" id="KW-0812">Transmembrane</keyword>
<evidence type="ECO:0000256" key="3">
    <source>
        <dbReference type="ARBA" id="ARBA00022692"/>
    </source>
</evidence>
<evidence type="ECO:0000256" key="1">
    <source>
        <dbReference type="ARBA" id="ARBA00004651"/>
    </source>
</evidence>
<dbReference type="Proteomes" id="UP000248646">
    <property type="component" value="Unassembled WGS sequence"/>
</dbReference>
<dbReference type="AlphaFoldDB" id="A0A2W7ML66"/>
<accession>A0A2W7ML66</accession>
<proteinExistence type="predicted"/>
<evidence type="ECO:0000256" key="4">
    <source>
        <dbReference type="ARBA" id="ARBA00022989"/>
    </source>
</evidence>
<evidence type="ECO:0000256" key="5">
    <source>
        <dbReference type="ARBA" id="ARBA00023136"/>
    </source>
</evidence>
<keyword evidence="8" id="KW-1185">Reference proteome</keyword>
<keyword evidence="4 6" id="KW-1133">Transmembrane helix</keyword>
<dbReference type="InterPro" id="IPR007300">
    <property type="entry name" value="CidB/LrgB"/>
</dbReference>
<comment type="subcellular location">
    <subcellularLocation>
        <location evidence="1">Cell membrane</location>
        <topology evidence="1">Multi-pass membrane protein</topology>
    </subcellularLocation>
</comment>
<dbReference type="PANTHER" id="PTHR30249">
    <property type="entry name" value="PUTATIVE SEROTONIN TRANSPORTER"/>
    <property type="match status" value="1"/>
</dbReference>
<dbReference type="EMBL" id="QKZI01000001">
    <property type="protein sequence ID" value="PZX08102.1"/>
    <property type="molecule type" value="Genomic_DNA"/>
</dbReference>
<keyword evidence="2" id="KW-1003">Cell membrane</keyword>
<evidence type="ECO:0000256" key="2">
    <source>
        <dbReference type="ARBA" id="ARBA00022475"/>
    </source>
</evidence>
<dbReference type="GO" id="GO:0005886">
    <property type="term" value="C:plasma membrane"/>
    <property type="evidence" value="ECO:0007669"/>
    <property type="project" value="UniProtKB-SubCell"/>
</dbReference>
<evidence type="ECO:0000313" key="7">
    <source>
        <dbReference type="EMBL" id="PZX08102.1"/>
    </source>
</evidence>
<dbReference type="Pfam" id="PF04172">
    <property type="entry name" value="LrgB"/>
    <property type="match status" value="1"/>
</dbReference>
<reference evidence="7 8" key="1">
    <citation type="submission" date="2018-06" db="EMBL/GenBank/DDBJ databases">
        <title>Genomic Encyclopedia of Type Strains, Phase IV (KMG-IV): sequencing the most valuable type-strain genomes for metagenomic binning, comparative biology and taxonomic classification.</title>
        <authorList>
            <person name="Goeker M."/>
        </authorList>
    </citation>
    <scope>NUCLEOTIDE SEQUENCE [LARGE SCALE GENOMIC DNA]</scope>
    <source>
        <strain evidence="7 8">DSM 5</strain>
    </source>
</reference>
<keyword evidence="7" id="KW-0378">Hydrolase</keyword>
<dbReference type="RefSeq" id="WP_111438697.1">
    <property type="nucleotide sequence ID" value="NZ_QKZI01000001.1"/>
</dbReference>
<evidence type="ECO:0000256" key="6">
    <source>
        <dbReference type="SAM" id="Phobius"/>
    </source>
</evidence>
<dbReference type="PANTHER" id="PTHR30249:SF17">
    <property type="entry name" value="HOLIN-LIKE PROTEIN CIDB"/>
    <property type="match status" value="1"/>
</dbReference>
<organism evidence="7 8">
    <name type="scientific">Psychrobacillus insolitus</name>
    <dbReference type="NCBI Taxonomy" id="1461"/>
    <lineage>
        <taxon>Bacteria</taxon>
        <taxon>Bacillati</taxon>
        <taxon>Bacillota</taxon>
        <taxon>Bacilli</taxon>
        <taxon>Bacillales</taxon>
        <taxon>Bacillaceae</taxon>
        <taxon>Psychrobacillus</taxon>
    </lineage>
</organism>
<dbReference type="GO" id="GO:0016787">
    <property type="term" value="F:hydrolase activity"/>
    <property type="evidence" value="ECO:0007669"/>
    <property type="project" value="UniProtKB-KW"/>
</dbReference>
<feature type="transmembrane region" description="Helical" evidence="6">
    <location>
        <begin position="199"/>
        <end position="223"/>
    </location>
</feature>
<feature type="transmembrane region" description="Helical" evidence="6">
    <location>
        <begin position="28"/>
        <end position="50"/>
    </location>
</feature>
<keyword evidence="5 6" id="KW-0472">Membrane</keyword>
<gene>
    <name evidence="7" type="ORF">C7437_1011225</name>
</gene>
<comment type="caution">
    <text evidence="7">The sequence shown here is derived from an EMBL/GenBank/DDBJ whole genome shotgun (WGS) entry which is preliminary data.</text>
</comment>
<feature type="transmembrane region" description="Helical" evidence="6">
    <location>
        <begin position="6"/>
        <end position="21"/>
    </location>
</feature>
<sequence>MLAIGTVLATIIVFLLMKKLYGRFSTPILFPVLTATIVLVILLTSFSVSYDTYMSGAKWIDAFLGPAIVSFAYPLYTQRNLIKKNLFSIITSVTVALISGIISVILLAKLIGVDQEIVASLFSKSITTPVAMKITESLGGIPSLTVVFVILAGLTGAILGPYIFKICKINNPVSKGVSMGSASHAIGVAKLSEYGEQTLSMGTVGMTLSAIIGAFICPLFAWFML</sequence>
<dbReference type="OrthoDB" id="9811701at2"/>
<protein>
    <submittedName>
        <fullName evidence="7">Putative murein hydrolase (TIGR00659 family)</fullName>
    </submittedName>
</protein>
<evidence type="ECO:0000313" key="8">
    <source>
        <dbReference type="Proteomes" id="UP000248646"/>
    </source>
</evidence>